<dbReference type="InterPro" id="IPR018227">
    <property type="entry name" value="Amino_acid_transport_2"/>
</dbReference>
<keyword evidence="3" id="KW-1003">Cell membrane</keyword>
<feature type="transmembrane region" description="Helical" evidence="9">
    <location>
        <begin position="208"/>
        <end position="230"/>
    </location>
</feature>
<evidence type="ECO:0000313" key="11">
    <source>
        <dbReference type="Proteomes" id="UP000177865"/>
    </source>
</evidence>
<feature type="transmembrane region" description="Helical" evidence="9">
    <location>
        <begin position="306"/>
        <end position="328"/>
    </location>
</feature>
<dbReference type="InterPro" id="IPR013059">
    <property type="entry name" value="Trp_tyr_transpt"/>
</dbReference>
<dbReference type="Gene3D" id="1.20.1740.10">
    <property type="entry name" value="Amino acid/polyamine transporter I"/>
    <property type="match status" value="1"/>
</dbReference>
<evidence type="ECO:0000256" key="6">
    <source>
        <dbReference type="ARBA" id="ARBA00022970"/>
    </source>
</evidence>
<organism evidence="10 11">
    <name type="scientific">Candidatus Terrybacteria bacterium RIFCSPLOWO2_01_FULL_58_14</name>
    <dbReference type="NCBI Taxonomy" id="1802369"/>
    <lineage>
        <taxon>Bacteria</taxon>
        <taxon>Candidatus Terryibacteriota</taxon>
    </lineage>
</organism>
<evidence type="ECO:0000256" key="9">
    <source>
        <dbReference type="SAM" id="Phobius"/>
    </source>
</evidence>
<dbReference type="EMBL" id="MHSZ01000003">
    <property type="protein sequence ID" value="OHA54036.1"/>
    <property type="molecule type" value="Genomic_DNA"/>
</dbReference>
<feature type="transmembrane region" description="Helical" evidence="9">
    <location>
        <begin position="33"/>
        <end position="54"/>
    </location>
</feature>
<feature type="transmembrane region" description="Helical" evidence="9">
    <location>
        <begin position="165"/>
        <end position="187"/>
    </location>
</feature>
<evidence type="ECO:0000256" key="4">
    <source>
        <dbReference type="ARBA" id="ARBA00022519"/>
    </source>
</evidence>
<name>A0A1G2Q0C6_9BACT</name>
<evidence type="ECO:0000256" key="3">
    <source>
        <dbReference type="ARBA" id="ARBA00022475"/>
    </source>
</evidence>
<feature type="transmembrane region" description="Helical" evidence="9">
    <location>
        <begin position="280"/>
        <end position="300"/>
    </location>
</feature>
<feature type="transmembrane region" description="Helical" evidence="9">
    <location>
        <begin position="250"/>
        <end position="273"/>
    </location>
</feature>
<evidence type="ECO:0000256" key="8">
    <source>
        <dbReference type="ARBA" id="ARBA00023136"/>
    </source>
</evidence>
<keyword evidence="5 9" id="KW-0812">Transmembrane</keyword>
<feature type="transmembrane region" description="Helical" evidence="9">
    <location>
        <begin position="75"/>
        <end position="96"/>
    </location>
</feature>
<comment type="subcellular location">
    <subcellularLocation>
        <location evidence="1">Cell inner membrane</location>
        <topology evidence="1">Multi-pass membrane protein</topology>
    </subcellularLocation>
</comment>
<proteinExistence type="predicted"/>
<dbReference type="Proteomes" id="UP000177865">
    <property type="component" value="Unassembled WGS sequence"/>
</dbReference>
<comment type="caution">
    <text evidence="10">The sequence shown here is derived from an EMBL/GenBank/DDBJ whole genome shotgun (WGS) entry which is preliminary data.</text>
</comment>
<dbReference type="PANTHER" id="PTHR46997:SF2">
    <property type="entry name" value="TYROSINE-SPECIFIC TRANSPORT SYSTEM"/>
    <property type="match status" value="1"/>
</dbReference>
<dbReference type="PANTHER" id="PTHR46997">
    <property type="entry name" value="LOW AFFINITY TRYPTOPHAN PERMEASE-RELATED"/>
    <property type="match status" value="1"/>
</dbReference>
<keyword evidence="7 9" id="KW-1133">Transmembrane helix</keyword>
<evidence type="ECO:0000313" key="10">
    <source>
        <dbReference type="EMBL" id="OHA54036.1"/>
    </source>
</evidence>
<dbReference type="Pfam" id="PF03222">
    <property type="entry name" value="Trp_Tyr_perm"/>
    <property type="match status" value="1"/>
</dbReference>
<gene>
    <name evidence="10" type="ORF">A2991_01165</name>
</gene>
<evidence type="ECO:0008006" key="12">
    <source>
        <dbReference type="Google" id="ProtNLM"/>
    </source>
</evidence>
<keyword evidence="8 9" id="KW-0472">Membrane</keyword>
<protein>
    <recommendedName>
        <fullName evidence="12">Amino acid permease</fullName>
    </recommendedName>
</protein>
<accession>A0A1G2Q0C6</accession>
<evidence type="ECO:0000256" key="2">
    <source>
        <dbReference type="ARBA" id="ARBA00022448"/>
    </source>
</evidence>
<evidence type="ECO:0000256" key="7">
    <source>
        <dbReference type="ARBA" id="ARBA00022989"/>
    </source>
</evidence>
<dbReference type="GO" id="GO:0015173">
    <property type="term" value="F:aromatic amino acid transmembrane transporter activity"/>
    <property type="evidence" value="ECO:0007669"/>
    <property type="project" value="InterPro"/>
</dbReference>
<keyword evidence="4" id="KW-0997">Cell inner membrane</keyword>
<evidence type="ECO:0000256" key="5">
    <source>
        <dbReference type="ARBA" id="ARBA00022692"/>
    </source>
</evidence>
<keyword evidence="2" id="KW-0813">Transport</keyword>
<feature type="transmembrane region" description="Helical" evidence="9">
    <location>
        <begin position="141"/>
        <end position="159"/>
    </location>
</feature>
<sequence length="370" mass="38328">MGAIAILIGTIVGAGIFALPAAAARAGFPITLVWFLLLTVVVWTIHLMYGEVVLRAGAGHRLPGYAAQYLGRSAARLAGVSAVAGGIGALLVYVALADVFLAELFPGVFSSGQWGIAAWGALTLAVAFGIRTVARVELVMTAFLLAAMAIIITALAPRISGENLLVLGSFSESIVPYGVLLFSLWGINAIPEMRALVGANATKLRRTISVGTLIPAALYLLFVAAVIGAFGSAAIGNLPSLLASLGPQLFYAIAMFGALAVATSFLVLGAYFVDTLRYDFHFSYPLALLMLASPLLFFVAGVRDVAAIMGIVGMILGVVDGVLIVLVWRAARTSMGFAPAYVVRLPVAASYAMMALFIGAAAAEVASFLV</sequence>
<feature type="transmembrane region" description="Helical" evidence="9">
    <location>
        <begin position="340"/>
        <end position="363"/>
    </location>
</feature>
<keyword evidence="6" id="KW-0029">Amino-acid transport</keyword>
<feature type="transmembrane region" description="Helical" evidence="9">
    <location>
        <begin position="116"/>
        <end position="134"/>
    </location>
</feature>
<dbReference type="GO" id="GO:0003333">
    <property type="term" value="P:amino acid transmembrane transport"/>
    <property type="evidence" value="ECO:0007669"/>
    <property type="project" value="InterPro"/>
</dbReference>
<reference evidence="10 11" key="1">
    <citation type="journal article" date="2016" name="Nat. Commun.">
        <title>Thousands of microbial genomes shed light on interconnected biogeochemical processes in an aquifer system.</title>
        <authorList>
            <person name="Anantharaman K."/>
            <person name="Brown C.T."/>
            <person name="Hug L.A."/>
            <person name="Sharon I."/>
            <person name="Castelle C.J."/>
            <person name="Probst A.J."/>
            <person name="Thomas B.C."/>
            <person name="Singh A."/>
            <person name="Wilkins M.J."/>
            <person name="Karaoz U."/>
            <person name="Brodie E.L."/>
            <person name="Williams K.H."/>
            <person name="Hubbard S.S."/>
            <person name="Banfield J.F."/>
        </authorList>
    </citation>
    <scope>NUCLEOTIDE SEQUENCE [LARGE SCALE GENOMIC DNA]</scope>
</reference>
<evidence type="ECO:0000256" key="1">
    <source>
        <dbReference type="ARBA" id="ARBA00004429"/>
    </source>
</evidence>
<dbReference type="AlphaFoldDB" id="A0A1G2Q0C6"/>
<dbReference type="GO" id="GO:0005886">
    <property type="term" value="C:plasma membrane"/>
    <property type="evidence" value="ECO:0007669"/>
    <property type="project" value="UniProtKB-SubCell"/>
</dbReference>